<keyword evidence="2" id="KW-0560">Oxidoreductase</keyword>
<dbReference type="GO" id="GO:0016491">
    <property type="term" value="F:oxidoreductase activity"/>
    <property type="evidence" value="ECO:0007669"/>
    <property type="project" value="UniProtKB-KW"/>
</dbReference>
<dbReference type="EMBL" id="JAVRRD010000001">
    <property type="protein sequence ID" value="KAK5065115.1"/>
    <property type="molecule type" value="Genomic_DNA"/>
</dbReference>
<protein>
    <recommendedName>
        <fullName evidence="6">NAD(P)-binding protein</fullName>
    </recommendedName>
</protein>
<dbReference type="InterPro" id="IPR036291">
    <property type="entry name" value="NAD(P)-bd_dom_sf"/>
</dbReference>
<evidence type="ECO:0000256" key="1">
    <source>
        <dbReference type="ARBA" id="ARBA00006484"/>
    </source>
</evidence>
<organism evidence="4 5">
    <name type="scientific">Exophiala bonariae</name>
    <dbReference type="NCBI Taxonomy" id="1690606"/>
    <lineage>
        <taxon>Eukaryota</taxon>
        <taxon>Fungi</taxon>
        <taxon>Dikarya</taxon>
        <taxon>Ascomycota</taxon>
        <taxon>Pezizomycotina</taxon>
        <taxon>Eurotiomycetes</taxon>
        <taxon>Chaetothyriomycetidae</taxon>
        <taxon>Chaetothyriales</taxon>
        <taxon>Herpotrichiellaceae</taxon>
        <taxon>Exophiala</taxon>
    </lineage>
</organism>
<dbReference type="SUPFAM" id="SSF51735">
    <property type="entry name" value="NAD(P)-binding Rossmann-fold domains"/>
    <property type="match status" value="1"/>
</dbReference>
<evidence type="ECO:0000256" key="3">
    <source>
        <dbReference type="RuleBase" id="RU000363"/>
    </source>
</evidence>
<gene>
    <name evidence="4" type="ORF">LTR84_000951</name>
</gene>
<dbReference type="InterPro" id="IPR002347">
    <property type="entry name" value="SDR_fam"/>
</dbReference>
<keyword evidence="5" id="KW-1185">Reference proteome</keyword>
<evidence type="ECO:0008006" key="6">
    <source>
        <dbReference type="Google" id="ProtNLM"/>
    </source>
</evidence>
<evidence type="ECO:0000313" key="4">
    <source>
        <dbReference type="EMBL" id="KAK5065115.1"/>
    </source>
</evidence>
<sequence>MAKSSSSKTWLITGASQGLGLAIALSALKKGHKVIAGARNPEVAGTNHPELTAAGGEWLHLDVSLPSTRDIVQQAAEKAGGIDVVVNNAGYYAVGQIEDFSEEEMKDAMETNFWGPVRVVQGALPGMRARKSGTIVSISSILGFYPCPAGVLYSCPKAAQDMLQSVLKSELAVFNIRTITITAGLYRTGVITASKLPAAGITEDYLAGSVGKCLQDSGKFAQDASDIPGDPEKFGERIVEVVDSTGLASGLEKTSRFLFGKDAIQLSKLRMAELAEDFKNSEDIAASTDFEGHTGRGVLSISDYL</sequence>
<dbReference type="PRINTS" id="PR00081">
    <property type="entry name" value="GDHRDH"/>
</dbReference>
<dbReference type="InterPro" id="IPR051911">
    <property type="entry name" value="SDR_oxidoreductase"/>
</dbReference>
<dbReference type="PRINTS" id="PR00080">
    <property type="entry name" value="SDRFAMILY"/>
</dbReference>
<dbReference type="Proteomes" id="UP001358417">
    <property type="component" value="Unassembled WGS sequence"/>
</dbReference>
<name>A0AAV9NW04_9EURO</name>
<proteinExistence type="inferred from homology"/>
<dbReference type="GeneID" id="89969173"/>
<dbReference type="Gene3D" id="3.40.50.720">
    <property type="entry name" value="NAD(P)-binding Rossmann-like Domain"/>
    <property type="match status" value="1"/>
</dbReference>
<dbReference type="PANTHER" id="PTHR43976:SF16">
    <property type="entry name" value="SHORT-CHAIN DEHYDROGENASE_REDUCTASE FAMILY PROTEIN"/>
    <property type="match status" value="1"/>
</dbReference>
<comment type="similarity">
    <text evidence="1 3">Belongs to the short-chain dehydrogenases/reductases (SDR) family.</text>
</comment>
<evidence type="ECO:0000313" key="5">
    <source>
        <dbReference type="Proteomes" id="UP001358417"/>
    </source>
</evidence>
<accession>A0AAV9NW04</accession>
<reference evidence="4 5" key="1">
    <citation type="submission" date="2023-08" db="EMBL/GenBank/DDBJ databases">
        <title>Black Yeasts Isolated from many extreme environments.</title>
        <authorList>
            <person name="Coleine C."/>
            <person name="Stajich J.E."/>
            <person name="Selbmann L."/>
        </authorList>
    </citation>
    <scope>NUCLEOTIDE SEQUENCE [LARGE SCALE GENOMIC DNA]</scope>
    <source>
        <strain evidence="4 5">CCFEE 5792</strain>
    </source>
</reference>
<dbReference type="PANTHER" id="PTHR43976">
    <property type="entry name" value="SHORT CHAIN DEHYDROGENASE"/>
    <property type="match status" value="1"/>
</dbReference>
<comment type="caution">
    <text evidence="4">The sequence shown here is derived from an EMBL/GenBank/DDBJ whole genome shotgun (WGS) entry which is preliminary data.</text>
</comment>
<evidence type="ECO:0000256" key="2">
    <source>
        <dbReference type="ARBA" id="ARBA00023002"/>
    </source>
</evidence>
<dbReference type="RefSeq" id="XP_064712439.1">
    <property type="nucleotide sequence ID" value="XM_064844579.1"/>
</dbReference>
<dbReference type="Pfam" id="PF00106">
    <property type="entry name" value="adh_short"/>
    <property type="match status" value="1"/>
</dbReference>
<dbReference type="AlphaFoldDB" id="A0AAV9NW04"/>